<evidence type="ECO:0000256" key="6">
    <source>
        <dbReference type="ARBA" id="ARBA00023136"/>
    </source>
</evidence>
<feature type="transmembrane region" description="Helical" evidence="7">
    <location>
        <begin position="94"/>
        <end position="116"/>
    </location>
</feature>
<comment type="subcellular location">
    <subcellularLocation>
        <location evidence="1 7">Cell membrane</location>
        <topology evidence="1 7">Multi-pass membrane protein</topology>
    </subcellularLocation>
</comment>
<name>A0A1H6S7P7_9LACT</name>
<dbReference type="Gene3D" id="1.10.3720.10">
    <property type="entry name" value="MetI-like"/>
    <property type="match status" value="1"/>
</dbReference>
<evidence type="ECO:0000313" key="10">
    <source>
        <dbReference type="Proteomes" id="UP000198564"/>
    </source>
</evidence>
<evidence type="ECO:0000259" key="8">
    <source>
        <dbReference type="PROSITE" id="PS50928"/>
    </source>
</evidence>
<evidence type="ECO:0000313" key="9">
    <source>
        <dbReference type="EMBL" id="SEI63919.1"/>
    </source>
</evidence>
<dbReference type="PANTHER" id="PTHR30151">
    <property type="entry name" value="ALKANE SULFONATE ABC TRANSPORTER-RELATED, MEMBRANE SUBUNIT"/>
    <property type="match status" value="1"/>
</dbReference>
<feature type="transmembrane region" description="Helical" evidence="7">
    <location>
        <begin position="122"/>
        <end position="141"/>
    </location>
</feature>
<feature type="transmembrane region" description="Helical" evidence="7">
    <location>
        <begin position="185"/>
        <end position="207"/>
    </location>
</feature>
<feature type="transmembrane region" description="Helical" evidence="7">
    <location>
        <begin position="50"/>
        <end position="82"/>
    </location>
</feature>
<dbReference type="PROSITE" id="PS50928">
    <property type="entry name" value="ABC_TM1"/>
    <property type="match status" value="1"/>
</dbReference>
<keyword evidence="2 7" id="KW-0813">Transport</keyword>
<dbReference type="OrthoDB" id="9804353at2"/>
<proteinExistence type="inferred from homology"/>
<evidence type="ECO:0000256" key="3">
    <source>
        <dbReference type="ARBA" id="ARBA00022475"/>
    </source>
</evidence>
<protein>
    <submittedName>
        <fullName evidence="9">NitT/TauT family transport system permease protein</fullName>
    </submittedName>
</protein>
<dbReference type="GO" id="GO:0055085">
    <property type="term" value="P:transmembrane transport"/>
    <property type="evidence" value="ECO:0007669"/>
    <property type="project" value="InterPro"/>
</dbReference>
<dbReference type="GO" id="GO:0005886">
    <property type="term" value="C:plasma membrane"/>
    <property type="evidence" value="ECO:0007669"/>
    <property type="project" value="UniProtKB-SubCell"/>
</dbReference>
<keyword evidence="4 7" id="KW-0812">Transmembrane</keyword>
<feature type="transmembrane region" description="Helical" evidence="7">
    <location>
        <begin position="12"/>
        <end position="30"/>
    </location>
</feature>
<dbReference type="InterPro" id="IPR035906">
    <property type="entry name" value="MetI-like_sf"/>
</dbReference>
<evidence type="ECO:0000256" key="4">
    <source>
        <dbReference type="ARBA" id="ARBA00022692"/>
    </source>
</evidence>
<feature type="transmembrane region" description="Helical" evidence="7">
    <location>
        <begin position="219"/>
        <end position="236"/>
    </location>
</feature>
<feature type="domain" description="ABC transmembrane type-1" evidence="8">
    <location>
        <begin position="56"/>
        <end position="240"/>
    </location>
</feature>
<feature type="transmembrane region" description="Helical" evidence="7">
    <location>
        <begin position="162"/>
        <end position="179"/>
    </location>
</feature>
<keyword evidence="3" id="KW-1003">Cell membrane</keyword>
<evidence type="ECO:0000256" key="2">
    <source>
        <dbReference type="ARBA" id="ARBA00022448"/>
    </source>
</evidence>
<keyword evidence="5 7" id="KW-1133">Transmembrane helix</keyword>
<dbReference type="SUPFAM" id="SSF161098">
    <property type="entry name" value="MetI-like"/>
    <property type="match status" value="1"/>
</dbReference>
<keyword evidence="6 7" id="KW-0472">Membrane</keyword>
<dbReference type="PANTHER" id="PTHR30151:SF0">
    <property type="entry name" value="ABC TRANSPORTER PERMEASE PROTEIN MJ0413-RELATED"/>
    <property type="match status" value="1"/>
</dbReference>
<dbReference type="Proteomes" id="UP000198564">
    <property type="component" value="Unassembled WGS sequence"/>
</dbReference>
<dbReference type="AlphaFoldDB" id="A0A1H6S7P7"/>
<keyword evidence="10" id="KW-1185">Reference proteome</keyword>
<comment type="similarity">
    <text evidence="7">Belongs to the binding-protein-dependent transport system permease family.</text>
</comment>
<evidence type="ECO:0000256" key="1">
    <source>
        <dbReference type="ARBA" id="ARBA00004651"/>
    </source>
</evidence>
<organism evidence="9 10">
    <name type="scientific">Alkalibacterium gilvum</name>
    <dbReference type="NCBI Taxonomy" id="1130080"/>
    <lineage>
        <taxon>Bacteria</taxon>
        <taxon>Bacillati</taxon>
        <taxon>Bacillota</taxon>
        <taxon>Bacilli</taxon>
        <taxon>Lactobacillales</taxon>
        <taxon>Carnobacteriaceae</taxon>
        <taxon>Alkalibacterium</taxon>
    </lineage>
</organism>
<dbReference type="InterPro" id="IPR000515">
    <property type="entry name" value="MetI-like"/>
</dbReference>
<accession>A0A1H6S7P7</accession>
<gene>
    <name evidence="9" type="ORF">SAMN04488113_1079</name>
</gene>
<sequence length="246" mass="27940">MKKSSASFFHSFILGVLSYLGIWTLLFILSNNHAIPSPITTLEKMWEIKYLLGLHTLASSLRIVTALLLATIFAVPLGIFLSMFPKFDRLLSPLLYFLYPLPKVAFLPVLMLFFGLGNFSKILLLFSIIILQVIISVRDGANRIPDNYQRIMSNFQSNTWQNIRYLILPAIFPNILASLRVSIGIALASLFFAENYATTYGLGYLILSAWMKMDYPEMFAGIFCIALLGFLFFQAIDALERFSYKI</sequence>
<dbReference type="CDD" id="cd06261">
    <property type="entry name" value="TM_PBP2"/>
    <property type="match status" value="1"/>
</dbReference>
<evidence type="ECO:0000256" key="7">
    <source>
        <dbReference type="RuleBase" id="RU363032"/>
    </source>
</evidence>
<dbReference type="EMBL" id="FNYW01000007">
    <property type="protein sequence ID" value="SEI63919.1"/>
    <property type="molecule type" value="Genomic_DNA"/>
</dbReference>
<dbReference type="RefSeq" id="WP_091633475.1">
    <property type="nucleotide sequence ID" value="NZ_FNYW01000007.1"/>
</dbReference>
<evidence type="ECO:0000256" key="5">
    <source>
        <dbReference type="ARBA" id="ARBA00022989"/>
    </source>
</evidence>
<reference evidence="10" key="1">
    <citation type="submission" date="2016-10" db="EMBL/GenBank/DDBJ databases">
        <authorList>
            <person name="Varghese N."/>
            <person name="Submissions S."/>
        </authorList>
    </citation>
    <scope>NUCLEOTIDE SEQUENCE [LARGE SCALE GENOMIC DNA]</scope>
    <source>
        <strain evidence="10">DSM 25751</strain>
    </source>
</reference>
<dbReference type="Pfam" id="PF00528">
    <property type="entry name" value="BPD_transp_1"/>
    <property type="match status" value="1"/>
</dbReference>
<dbReference type="STRING" id="1130080.SAMN04488113_1079"/>